<reference evidence="6 7" key="1">
    <citation type="submission" date="2007-01" db="EMBL/GenBank/DDBJ databases">
        <authorList>
            <person name="DeShazer D."/>
            <person name="Woods D.E."/>
            <person name="Nierman W.C."/>
        </authorList>
    </citation>
    <scope>NUCLEOTIDE SEQUENCE [LARGE SCALE GENOMIC DNA]</scope>
    <source>
        <strain evidence="6 7">NCTC 10229</strain>
    </source>
</reference>
<evidence type="ECO:0000256" key="3">
    <source>
        <dbReference type="HAMAP-Rule" id="MF_02071"/>
    </source>
</evidence>
<evidence type="ECO:0000259" key="5">
    <source>
        <dbReference type="Pfam" id="PF03330"/>
    </source>
</evidence>
<comment type="similarity">
    <text evidence="3 4">Belongs to the RlpA family.</text>
</comment>
<dbReference type="GO" id="GO:0008932">
    <property type="term" value="F:lytic endotransglycosylase activity"/>
    <property type="evidence" value="ECO:0007669"/>
    <property type="project" value="UniProtKB-UniRule"/>
</dbReference>
<dbReference type="InterPro" id="IPR009009">
    <property type="entry name" value="RlpA-like_DPBB"/>
</dbReference>
<evidence type="ECO:0000313" key="7">
    <source>
        <dbReference type="Proteomes" id="UP000002283"/>
    </source>
</evidence>
<comment type="function">
    <text evidence="3">Lytic transglycosylase with a strong preference for naked glycan strands that lack stem peptides.</text>
</comment>
<dbReference type="HOGENOM" id="CLU_042923_6_0_4"/>
<dbReference type="GO" id="GO:0000270">
    <property type="term" value="P:peptidoglycan metabolic process"/>
    <property type="evidence" value="ECO:0007669"/>
    <property type="project" value="UniProtKB-UniRule"/>
</dbReference>
<dbReference type="SUPFAM" id="SSF50685">
    <property type="entry name" value="Barwin-like endoglucanases"/>
    <property type="match status" value="1"/>
</dbReference>
<dbReference type="Proteomes" id="UP000002283">
    <property type="component" value="Chromosome I"/>
</dbReference>
<sequence length="242" mass="25414">MQAARASATGACMSVRIAFVATRSVQAGDTSMKFRLPRHLGTLAVFFALTGCAVPPNAPTSEQAKSAASKDALRTAASGAASNNKESAGAPLNFDTALASMPAAGSQDVSRQSLADAKPIDAADISDFRQTGRASWYGKGFHGRRTANGERFNMNEFTAAHRTLPLASYVRVTNQANGKSVVVKINDRGPFSRGRILDLSYAAAKVIGLVHAGTARVKIQGLSPEEARVARDEMLASNSTTK</sequence>
<keyword evidence="1 3" id="KW-0456">Lyase</keyword>
<evidence type="ECO:0000256" key="2">
    <source>
        <dbReference type="ARBA" id="ARBA00023316"/>
    </source>
</evidence>
<evidence type="ECO:0000256" key="1">
    <source>
        <dbReference type="ARBA" id="ARBA00023239"/>
    </source>
</evidence>
<dbReference type="InterPro" id="IPR012997">
    <property type="entry name" value="RplA"/>
</dbReference>
<evidence type="ECO:0000313" key="6">
    <source>
        <dbReference type="EMBL" id="ABN01406.1"/>
    </source>
</evidence>
<accession>A2S6P2</accession>
<dbReference type="InterPro" id="IPR036908">
    <property type="entry name" value="RlpA-like_sf"/>
</dbReference>
<dbReference type="PANTHER" id="PTHR34183:SF1">
    <property type="entry name" value="ENDOLYTIC PEPTIDOGLYCAN TRANSGLYCOSYLASE RLPA"/>
    <property type="match status" value="1"/>
</dbReference>
<protein>
    <recommendedName>
        <fullName evidence="3">Endolytic peptidoglycan transglycosylase RlpA</fullName>
        <ecNumber evidence="3">4.2.2.-</ecNumber>
    </recommendedName>
</protein>
<dbReference type="Gene3D" id="2.40.40.10">
    <property type="entry name" value="RlpA-like domain"/>
    <property type="match status" value="1"/>
</dbReference>
<evidence type="ECO:0000256" key="4">
    <source>
        <dbReference type="RuleBase" id="RU003495"/>
    </source>
</evidence>
<feature type="domain" description="RlpA-like protein double-psi beta-barrel" evidence="5">
    <location>
        <begin position="130"/>
        <end position="219"/>
    </location>
</feature>
<gene>
    <name evidence="3" type="primary">rlpA</name>
    <name evidence="6" type="ordered locus">BMA10229_A1631</name>
</gene>
<dbReference type="EMBL" id="CP000546">
    <property type="protein sequence ID" value="ABN01406.1"/>
    <property type="molecule type" value="Genomic_DNA"/>
</dbReference>
<proteinExistence type="inferred from homology"/>
<dbReference type="KEGG" id="bml:BMA10229_A1631"/>
<dbReference type="AlphaFoldDB" id="A2S6P2"/>
<dbReference type="NCBIfam" id="TIGR00413">
    <property type="entry name" value="rlpA"/>
    <property type="match status" value="1"/>
</dbReference>
<dbReference type="HAMAP" id="MF_02071">
    <property type="entry name" value="RlpA"/>
    <property type="match status" value="1"/>
</dbReference>
<dbReference type="EC" id="4.2.2.-" evidence="3"/>
<dbReference type="GO" id="GO:0071555">
    <property type="term" value="P:cell wall organization"/>
    <property type="evidence" value="ECO:0007669"/>
    <property type="project" value="UniProtKB-KW"/>
</dbReference>
<dbReference type="Pfam" id="PF03330">
    <property type="entry name" value="DPBB_1"/>
    <property type="match status" value="1"/>
</dbReference>
<keyword evidence="2 3" id="KW-0961">Cell wall biogenesis/degradation</keyword>
<keyword evidence="6" id="KW-0449">Lipoprotein</keyword>
<organism evidence="6 7">
    <name type="scientific">Burkholderia mallei (strain NCTC 10229)</name>
    <dbReference type="NCBI Taxonomy" id="412022"/>
    <lineage>
        <taxon>Bacteria</taxon>
        <taxon>Pseudomonadati</taxon>
        <taxon>Pseudomonadota</taxon>
        <taxon>Betaproteobacteria</taxon>
        <taxon>Burkholderiales</taxon>
        <taxon>Burkholderiaceae</taxon>
        <taxon>Burkholderia</taxon>
        <taxon>pseudomallei group</taxon>
    </lineage>
</organism>
<dbReference type="PANTHER" id="PTHR34183">
    <property type="entry name" value="ENDOLYTIC PEPTIDOGLYCAN TRANSGLYCOSYLASE RLPA"/>
    <property type="match status" value="1"/>
</dbReference>
<name>A2S6P2_BURM9</name>
<dbReference type="InterPro" id="IPR034718">
    <property type="entry name" value="RlpA"/>
</dbReference>
<dbReference type="CDD" id="cd22268">
    <property type="entry name" value="DPBB_RlpA-like"/>
    <property type="match status" value="1"/>
</dbReference>